<evidence type="ECO:0000259" key="1">
    <source>
        <dbReference type="Pfam" id="PF00535"/>
    </source>
</evidence>
<evidence type="ECO:0000313" key="3">
    <source>
        <dbReference type="Proteomes" id="UP000267524"/>
    </source>
</evidence>
<dbReference type="InterPro" id="IPR001173">
    <property type="entry name" value="Glyco_trans_2-like"/>
</dbReference>
<dbReference type="PANTHER" id="PTHR22916:SF3">
    <property type="entry name" value="UDP-GLCNAC:BETAGAL BETA-1,3-N-ACETYLGLUCOSAMINYLTRANSFERASE-LIKE PROTEIN 1"/>
    <property type="match status" value="1"/>
</dbReference>
<sequence>MKFSVLIAHYNNAAYFKNCYDHLLKQTYPNWEAIIVDDASSEEEKEILKSIIKGDHRFTLYENAQNSGVGITKKKLIELSTGDICGFVDPDDAILPTAIEKCIKVFKAKKDVALTYSKFIMCDEHLNPISPFRSAMQVINNYPYFFNFPIQVGHFAAFRKNIYLETEGMNSNLKIAEDQDLYLKIYEKGKFHFINEANYLYRQHSGGISQNDNKQRSYDYFARVIFNTMKRRNLTMINGKKIPDHYTTFEEIFQLLEYQNKLPFRIKKKIIITFQKIFG</sequence>
<dbReference type="EMBL" id="QWIV01000005">
    <property type="protein sequence ID" value="RMZ61032.1"/>
    <property type="molecule type" value="Genomic_DNA"/>
</dbReference>
<dbReference type="AlphaFoldDB" id="A0A3M7LHJ7"/>
<evidence type="ECO:0000313" key="2">
    <source>
        <dbReference type="EMBL" id="RMZ61032.1"/>
    </source>
</evidence>
<proteinExistence type="predicted"/>
<dbReference type="RefSeq" id="WP_122545837.1">
    <property type="nucleotide sequence ID" value="NZ_QWIV01000005.1"/>
</dbReference>
<keyword evidence="2" id="KW-0808">Transferase</keyword>
<reference evidence="2 3" key="1">
    <citation type="submission" date="2018-08" db="EMBL/GenBank/DDBJ databases">
        <title>Chryseobacterium nematophagum: a novel matrix digesting pathogen of nematodes.</title>
        <authorList>
            <person name="Page A."/>
            <person name="Roberts M."/>
            <person name="Felix M.-A."/>
            <person name="Weir W."/>
        </authorList>
    </citation>
    <scope>NUCLEOTIDE SEQUENCE [LARGE SCALE GENOMIC DNA]</scope>
    <source>
        <strain evidence="2 3">JUb275</strain>
    </source>
</reference>
<comment type="caution">
    <text evidence="2">The sequence shown here is derived from an EMBL/GenBank/DDBJ whole genome shotgun (WGS) entry which is preliminary data.</text>
</comment>
<name>A0A3M7LHJ7_9FLAO</name>
<keyword evidence="3" id="KW-1185">Reference proteome</keyword>
<dbReference type="Proteomes" id="UP000267524">
    <property type="component" value="Unassembled WGS sequence"/>
</dbReference>
<gene>
    <name evidence="2" type="ORF">D1632_03430</name>
</gene>
<dbReference type="GO" id="GO:0016758">
    <property type="term" value="F:hexosyltransferase activity"/>
    <property type="evidence" value="ECO:0007669"/>
    <property type="project" value="UniProtKB-ARBA"/>
</dbReference>
<protein>
    <submittedName>
        <fullName evidence="2">Glycosyltransferase</fullName>
    </submittedName>
</protein>
<dbReference type="InterPro" id="IPR029044">
    <property type="entry name" value="Nucleotide-diphossugar_trans"/>
</dbReference>
<dbReference type="Pfam" id="PF00535">
    <property type="entry name" value="Glycos_transf_2"/>
    <property type="match status" value="1"/>
</dbReference>
<dbReference type="Gene3D" id="3.90.550.10">
    <property type="entry name" value="Spore Coat Polysaccharide Biosynthesis Protein SpsA, Chain A"/>
    <property type="match status" value="1"/>
</dbReference>
<dbReference type="SUPFAM" id="SSF53448">
    <property type="entry name" value="Nucleotide-diphospho-sugar transferases"/>
    <property type="match status" value="1"/>
</dbReference>
<organism evidence="2 3">
    <name type="scientific">Chryseobacterium nematophagum</name>
    <dbReference type="NCBI Taxonomy" id="2305228"/>
    <lineage>
        <taxon>Bacteria</taxon>
        <taxon>Pseudomonadati</taxon>
        <taxon>Bacteroidota</taxon>
        <taxon>Flavobacteriia</taxon>
        <taxon>Flavobacteriales</taxon>
        <taxon>Weeksellaceae</taxon>
        <taxon>Chryseobacterium group</taxon>
        <taxon>Chryseobacterium</taxon>
    </lineage>
</organism>
<feature type="domain" description="Glycosyltransferase 2-like" evidence="1">
    <location>
        <begin position="4"/>
        <end position="163"/>
    </location>
</feature>
<dbReference type="PANTHER" id="PTHR22916">
    <property type="entry name" value="GLYCOSYLTRANSFERASE"/>
    <property type="match status" value="1"/>
</dbReference>
<accession>A0A3M7LHJ7</accession>